<dbReference type="InterPro" id="IPR016543">
    <property type="entry name" value="Fis1"/>
</dbReference>
<gene>
    <name evidence="13" type="primary">FIS1</name>
    <name evidence="13" type="ORF">LTR24_002924</name>
</gene>
<comment type="subcellular location">
    <subcellularLocation>
        <location evidence="1">Mitochondrion outer membrane</location>
        <topology evidence="1">Single-pass membrane protein</topology>
    </subcellularLocation>
</comment>
<keyword evidence="5 11" id="KW-1000">Mitochondrion outer membrane</keyword>
<feature type="transmembrane region" description="Helical" evidence="12">
    <location>
        <begin position="126"/>
        <end position="147"/>
    </location>
</feature>
<evidence type="ECO:0000256" key="11">
    <source>
        <dbReference type="PIRNR" id="PIRNR008835"/>
    </source>
</evidence>
<sequence length="154" mass="17031">MASNLPYAADAESPLPPAELQVLRSQYEKEGDYVGVQTKFNYAWGLIKSSSRPDQQLGVQLLSDIFKTIPERRRECLYYLALGNYKLGNYAEARRYNELLLDKEPGNLQSQSLQGLIDDKVSKEGMYGLAIAGGVAVAAGVLGGMLMRNARARR</sequence>
<dbReference type="PANTHER" id="PTHR13247:SF0">
    <property type="entry name" value="MITOCHONDRIAL FISSION 1 PROTEIN"/>
    <property type="match status" value="1"/>
</dbReference>
<dbReference type="SUPFAM" id="SSF48452">
    <property type="entry name" value="TPR-like"/>
    <property type="match status" value="1"/>
</dbReference>
<organism evidence="13 14">
    <name type="scientific">Lithohypha guttulata</name>
    <dbReference type="NCBI Taxonomy" id="1690604"/>
    <lineage>
        <taxon>Eukaryota</taxon>
        <taxon>Fungi</taxon>
        <taxon>Dikarya</taxon>
        <taxon>Ascomycota</taxon>
        <taxon>Pezizomycotina</taxon>
        <taxon>Eurotiomycetes</taxon>
        <taxon>Chaetothyriomycetidae</taxon>
        <taxon>Chaetothyriales</taxon>
        <taxon>Trichomeriaceae</taxon>
        <taxon>Lithohypha</taxon>
    </lineage>
</organism>
<dbReference type="Pfam" id="PF14853">
    <property type="entry name" value="Fis1_TPR_C"/>
    <property type="match status" value="1"/>
</dbReference>
<keyword evidence="8 11" id="KW-0496">Mitochondrion</keyword>
<keyword evidence="4 12" id="KW-0812">Transmembrane</keyword>
<comment type="caution">
    <text evidence="13">The sequence shown here is derived from an EMBL/GenBank/DDBJ whole genome shotgun (WGS) entry which is preliminary data.</text>
</comment>
<evidence type="ECO:0000313" key="14">
    <source>
        <dbReference type="Proteomes" id="UP001345013"/>
    </source>
</evidence>
<evidence type="ECO:0000256" key="8">
    <source>
        <dbReference type="ARBA" id="ARBA00023128"/>
    </source>
</evidence>
<dbReference type="CDD" id="cd12212">
    <property type="entry name" value="Fis1"/>
    <property type="match status" value="1"/>
</dbReference>
<proteinExistence type="inferred from homology"/>
<protein>
    <recommendedName>
        <fullName evidence="3 11">Mitochondrial fission 1 protein</fullName>
    </recommendedName>
</protein>
<evidence type="ECO:0000256" key="12">
    <source>
        <dbReference type="SAM" id="Phobius"/>
    </source>
</evidence>
<evidence type="ECO:0000256" key="7">
    <source>
        <dbReference type="ARBA" id="ARBA00022989"/>
    </source>
</evidence>
<dbReference type="PANTHER" id="PTHR13247">
    <property type="entry name" value="TETRATRICOPEPTIDE REPEAT PROTEIN 11 TPR REPEAT PROTEIN 11"/>
    <property type="match status" value="1"/>
</dbReference>
<evidence type="ECO:0000256" key="2">
    <source>
        <dbReference type="ARBA" id="ARBA00008937"/>
    </source>
</evidence>
<comment type="function">
    <text evidence="10">Has a role in mitochondrial fission. Has a role in outer membrane fission but not matrix separation.</text>
</comment>
<dbReference type="InterPro" id="IPR011990">
    <property type="entry name" value="TPR-like_helical_dom_sf"/>
</dbReference>
<evidence type="ECO:0000256" key="3">
    <source>
        <dbReference type="ARBA" id="ARBA00014314"/>
    </source>
</evidence>
<dbReference type="InterPro" id="IPR033745">
    <property type="entry name" value="Fis1_cytosol"/>
</dbReference>
<evidence type="ECO:0000256" key="10">
    <source>
        <dbReference type="ARBA" id="ARBA00025016"/>
    </source>
</evidence>
<comment type="domain">
    <text evidence="11">The C-terminus is required for mitochondrial localization, while the N-terminus is necessary for mitochondrial fission.</text>
</comment>
<keyword evidence="9 11" id="KW-0472">Membrane</keyword>
<evidence type="ECO:0000313" key="13">
    <source>
        <dbReference type="EMBL" id="KAK5095707.1"/>
    </source>
</evidence>
<keyword evidence="7 12" id="KW-1133">Transmembrane helix</keyword>
<evidence type="ECO:0000256" key="4">
    <source>
        <dbReference type="ARBA" id="ARBA00022692"/>
    </source>
</evidence>
<dbReference type="EMBL" id="JAVRRG010000026">
    <property type="protein sequence ID" value="KAK5095707.1"/>
    <property type="molecule type" value="Genomic_DNA"/>
</dbReference>
<dbReference type="PIRSF" id="PIRSF008835">
    <property type="entry name" value="TPR_repeat_11_Fis1"/>
    <property type="match status" value="1"/>
</dbReference>
<dbReference type="InterPro" id="IPR028058">
    <property type="entry name" value="Fis1_TPR_N"/>
</dbReference>
<evidence type="ECO:0000256" key="9">
    <source>
        <dbReference type="ARBA" id="ARBA00023136"/>
    </source>
</evidence>
<dbReference type="Proteomes" id="UP001345013">
    <property type="component" value="Unassembled WGS sequence"/>
</dbReference>
<keyword evidence="14" id="KW-1185">Reference proteome</keyword>
<name>A0ABR0KGC0_9EURO</name>
<dbReference type="Pfam" id="PF14852">
    <property type="entry name" value="Fis1_TPR_N"/>
    <property type="match status" value="1"/>
</dbReference>
<accession>A0ABR0KGC0</accession>
<keyword evidence="6" id="KW-0802">TPR repeat</keyword>
<evidence type="ECO:0000256" key="6">
    <source>
        <dbReference type="ARBA" id="ARBA00022803"/>
    </source>
</evidence>
<evidence type="ECO:0000256" key="1">
    <source>
        <dbReference type="ARBA" id="ARBA00004572"/>
    </source>
</evidence>
<dbReference type="Gene3D" id="1.25.40.10">
    <property type="entry name" value="Tetratricopeptide repeat domain"/>
    <property type="match status" value="1"/>
</dbReference>
<evidence type="ECO:0000256" key="5">
    <source>
        <dbReference type="ARBA" id="ARBA00022787"/>
    </source>
</evidence>
<reference evidence="13 14" key="1">
    <citation type="submission" date="2023-08" db="EMBL/GenBank/DDBJ databases">
        <title>Black Yeasts Isolated from many extreme environments.</title>
        <authorList>
            <person name="Coleine C."/>
            <person name="Stajich J.E."/>
            <person name="Selbmann L."/>
        </authorList>
    </citation>
    <scope>NUCLEOTIDE SEQUENCE [LARGE SCALE GENOMIC DNA]</scope>
    <source>
        <strain evidence="13 14">CCFEE 5885</strain>
    </source>
</reference>
<dbReference type="InterPro" id="IPR028061">
    <property type="entry name" value="Fis1_TPR_C"/>
</dbReference>
<comment type="similarity">
    <text evidence="2 11">Belongs to the FIS1 family.</text>
</comment>